<dbReference type="AlphaFoldDB" id="A0A3N4LZE1"/>
<dbReference type="GO" id="GO:0003824">
    <property type="term" value="F:catalytic activity"/>
    <property type="evidence" value="ECO:0007669"/>
    <property type="project" value="InterPro"/>
</dbReference>
<dbReference type="Proteomes" id="UP000267821">
    <property type="component" value="Unassembled WGS sequence"/>
</dbReference>
<evidence type="ECO:0000313" key="3">
    <source>
        <dbReference type="Proteomes" id="UP000267821"/>
    </source>
</evidence>
<feature type="region of interest" description="Disordered" evidence="1">
    <location>
        <begin position="32"/>
        <end position="58"/>
    </location>
</feature>
<protein>
    <recommendedName>
        <fullName evidence="4">Nucleoside phosphorylase domain-containing protein</fullName>
    </recommendedName>
</protein>
<dbReference type="GO" id="GO:0009116">
    <property type="term" value="P:nucleoside metabolic process"/>
    <property type="evidence" value="ECO:0007669"/>
    <property type="project" value="InterPro"/>
</dbReference>
<dbReference type="OrthoDB" id="3503419at2759"/>
<evidence type="ECO:0000256" key="1">
    <source>
        <dbReference type="SAM" id="MobiDB-lite"/>
    </source>
</evidence>
<dbReference type="STRING" id="1051890.A0A3N4LZE1"/>
<dbReference type="InParanoid" id="A0A3N4LZE1"/>
<reference evidence="2 3" key="1">
    <citation type="journal article" date="2018" name="Nat. Ecol. Evol.">
        <title>Pezizomycetes genomes reveal the molecular basis of ectomycorrhizal truffle lifestyle.</title>
        <authorList>
            <person name="Murat C."/>
            <person name="Payen T."/>
            <person name="Noel B."/>
            <person name="Kuo A."/>
            <person name="Morin E."/>
            <person name="Chen J."/>
            <person name="Kohler A."/>
            <person name="Krizsan K."/>
            <person name="Balestrini R."/>
            <person name="Da Silva C."/>
            <person name="Montanini B."/>
            <person name="Hainaut M."/>
            <person name="Levati E."/>
            <person name="Barry K.W."/>
            <person name="Belfiori B."/>
            <person name="Cichocki N."/>
            <person name="Clum A."/>
            <person name="Dockter R.B."/>
            <person name="Fauchery L."/>
            <person name="Guy J."/>
            <person name="Iotti M."/>
            <person name="Le Tacon F."/>
            <person name="Lindquist E.A."/>
            <person name="Lipzen A."/>
            <person name="Malagnac F."/>
            <person name="Mello A."/>
            <person name="Molinier V."/>
            <person name="Miyauchi S."/>
            <person name="Poulain J."/>
            <person name="Riccioni C."/>
            <person name="Rubini A."/>
            <person name="Sitrit Y."/>
            <person name="Splivallo R."/>
            <person name="Traeger S."/>
            <person name="Wang M."/>
            <person name="Zifcakova L."/>
            <person name="Wipf D."/>
            <person name="Zambonelli A."/>
            <person name="Paolocci F."/>
            <person name="Nowrousian M."/>
            <person name="Ottonello S."/>
            <person name="Baldrian P."/>
            <person name="Spatafora J.W."/>
            <person name="Henrissat B."/>
            <person name="Nagy L.G."/>
            <person name="Aury J.M."/>
            <person name="Wincker P."/>
            <person name="Grigoriev I.V."/>
            <person name="Bonfante P."/>
            <person name="Martin F.M."/>
        </authorList>
    </citation>
    <scope>NUCLEOTIDE SEQUENCE [LARGE SCALE GENOMIC DNA]</scope>
    <source>
        <strain evidence="2 3">ATCC MYA-4762</strain>
    </source>
</reference>
<dbReference type="EMBL" id="ML121529">
    <property type="protein sequence ID" value="RPB28284.1"/>
    <property type="molecule type" value="Genomic_DNA"/>
</dbReference>
<proteinExistence type="predicted"/>
<evidence type="ECO:0000313" key="2">
    <source>
        <dbReference type="EMBL" id="RPB28284.1"/>
    </source>
</evidence>
<dbReference type="InterPro" id="IPR035994">
    <property type="entry name" value="Nucleoside_phosphorylase_sf"/>
</dbReference>
<organism evidence="2 3">
    <name type="scientific">Terfezia boudieri ATCC MYA-4762</name>
    <dbReference type="NCBI Taxonomy" id="1051890"/>
    <lineage>
        <taxon>Eukaryota</taxon>
        <taxon>Fungi</taxon>
        <taxon>Dikarya</taxon>
        <taxon>Ascomycota</taxon>
        <taxon>Pezizomycotina</taxon>
        <taxon>Pezizomycetes</taxon>
        <taxon>Pezizales</taxon>
        <taxon>Pezizaceae</taxon>
        <taxon>Terfezia</taxon>
    </lineage>
</organism>
<evidence type="ECO:0008006" key="4">
    <source>
        <dbReference type="Google" id="ProtNLM"/>
    </source>
</evidence>
<gene>
    <name evidence="2" type="ORF">L211DRAFT_864912</name>
</gene>
<sequence length="410" mass="46187">MVSGIYAYALQSAVLSLSGKVPSRISSRGLCRALSSSSSSSSTLTREKYKPTIADPKTHTMGQSLERYLQMKVHPEAVHTENAWEEILVHGLHSRWGSSKISPLEKKDKPFNWQRPTARMDGDSMKLALQCFPGVDYVKHYASIVATYLSLRGGDPGSVSYTIPTAEECISPLLLSNLREMGPVDVVVMGYVHALDQFIRPDVWQYGMHSNDPKDELFGWQIVKIPASCRKVAFLGCRVSFWGDISGHIVRLLKTLNKAQEVIYVGKLGSLDPAHIPNMFIATGSSSQLVGVGAIRWQNVLQPFMEDSRRVVYGEHHTIPSVLDESKEWLKAKRAKYNFVDPEIGHMASAAVESGMKFGYLHVISDNLARKYEFDLSNERKKGVLDARTEMFREIQRILLKYFESREEWE</sequence>
<name>A0A3N4LZE1_9PEZI</name>
<dbReference type="SUPFAM" id="SSF53167">
    <property type="entry name" value="Purine and uridine phosphorylases"/>
    <property type="match status" value="1"/>
</dbReference>
<keyword evidence="3" id="KW-1185">Reference proteome</keyword>
<accession>A0A3N4LZE1</accession>